<accession>A0A6J4VQW9</accession>
<protein>
    <recommendedName>
        <fullName evidence="5">HTH marR-type domain-containing protein</fullName>
    </recommendedName>
</protein>
<evidence type="ECO:0000256" key="3">
    <source>
        <dbReference type="ARBA" id="ARBA00023163"/>
    </source>
</evidence>
<evidence type="ECO:0000256" key="4">
    <source>
        <dbReference type="SAM" id="MobiDB-lite"/>
    </source>
</evidence>
<keyword evidence="3" id="KW-0804">Transcription</keyword>
<proteinExistence type="predicted"/>
<evidence type="ECO:0000313" key="6">
    <source>
        <dbReference type="EMBL" id="CAA9580522.1"/>
    </source>
</evidence>
<name>A0A6J4VQW9_9BACT</name>
<dbReference type="InterPro" id="IPR023187">
    <property type="entry name" value="Tscrpt_reg_MarR-type_CS"/>
</dbReference>
<dbReference type="EMBL" id="CADCWL010000217">
    <property type="protein sequence ID" value="CAA9580522.1"/>
    <property type="molecule type" value="Genomic_DNA"/>
</dbReference>
<dbReference type="InterPro" id="IPR039422">
    <property type="entry name" value="MarR/SlyA-like"/>
</dbReference>
<dbReference type="PANTHER" id="PTHR33164">
    <property type="entry name" value="TRANSCRIPTIONAL REGULATOR, MARR FAMILY"/>
    <property type="match status" value="1"/>
</dbReference>
<dbReference type="PANTHER" id="PTHR33164:SF104">
    <property type="entry name" value="TRANSCRIPTIONAL REGULATORY PROTEIN"/>
    <property type="match status" value="1"/>
</dbReference>
<feature type="region of interest" description="Disordered" evidence="4">
    <location>
        <begin position="1"/>
        <end position="20"/>
    </location>
</feature>
<dbReference type="GO" id="GO:0003700">
    <property type="term" value="F:DNA-binding transcription factor activity"/>
    <property type="evidence" value="ECO:0007669"/>
    <property type="project" value="InterPro"/>
</dbReference>
<dbReference type="GO" id="GO:0003677">
    <property type="term" value="F:DNA binding"/>
    <property type="evidence" value="ECO:0007669"/>
    <property type="project" value="UniProtKB-KW"/>
</dbReference>
<dbReference type="SUPFAM" id="SSF46785">
    <property type="entry name" value="Winged helix' DNA-binding domain"/>
    <property type="match status" value="1"/>
</dbReference>
<dbReference type="GO" id="GO:0006950">
    <property type="term" value="P:response to stress"/>
    <property type="evidence" value="ECO:0007669"/>
    <property type="project" value="TreeGrafter"/>
</dbReference>
<evidence type="ECO:0000256" key="2">
    <source>
        <dbReference type="ARBA" id="ARBA00023125"/>
    </source>
</evidence>
<feature type="domain" description="HTH marR-type" evidence="5">
    <location>
        <begin position="18"/>
        <end position="150"/>
    </location>
</feature>
<dbReference type="PROSITE" id="PS50995">
    <property type="entry name" value="HTH_MARR_2"/>
    <property type="match status" value="1"/>
</dbReference>
<reference evidence="6" key="1">
    <citation type="submission" date="2020-02" db="EMBL/GenBank/DDBJ databases">
        <authorList>
            <person name="Meier V. D."/>
        </authorList>
    </citation>
    <scope>NUCLEOTIDE SEQUENCE</scope>
    <source>
        <strain evidence="6">AVDCRST_MAG19</strain>
    </source>
</reference>
<evidence type="ECO:0000259" key="5">
    <source>
        <dbReference type="PROSITE" id="PS50995"/>
    </source>
</evidence>
<organism evidence="6">
    <name type="scientific">uncultured Thermomicrobiales bacterium</name>
    <dbReference type="NCBI Taxonomy" id="1645740"/>
    <lineage>
        <taxon>Bacteria</taxon>
        <taxon>Pseudomonadati</taxon>
        <taxon>Thermomicrobiota</taxon>
        <taxon>Thermomicrobia</taxon>
        <taxon>Thermomicrobiales</taxon>
        <taxon>environmental samples</taxon>
    </lineage>
</organism>
<dbReference type="PROSITE" id="PS01117">
    <property type="entry name" value="HTH_MARR_1"/>
    <property type="match status" value="1"/>
</dbReference>
<gene>
    <name evidence="6" type="ORF">AVDCRST_MAG19-3897</name>
</gene>
<dbReference type="AlphaFoldDB" id="A0A6J4VQW9"/>
<dbReference type="InterPro" id="IPR036388">
    <property type="entry name" value="WH-like_DNA-bd_sf"/>
</dbReference>
<sequence length="160" mass="17671">MTDERAELRPPPAAAASTGPVSNALIRVTRLHRARAQQLLRTVGLHVGQELLLMHLWEAGPQRPTELMRVFDTDSASMTRSIQRLERAGLVSREPDPEDGRATRVRSTPAGFELRTVIEELWADLEVLTTAGMSDRQRTELLVQLGKAEQSLIAGRQSAG</sequence>
<dbReference type="Pfam" id="PF01047">
    <property type="entry name" value="MarR"/>
    <property type="match status" value="1"/>
</dbReference>
<dbReference type="InterPro" id="IPR036390">
    <property type="entry name" value="WH_DNA-bd_sf"/>
</dbReference>
<keyword evidence="2" id="KW-0238">DNA-binding</keyword>
<dbReference type="InterPro" id="IPR000835">
    <property type="entry name" value="HTH_MarR-typ"/>
</dbReference>
<dbReference type="Gene3D" id="1.10.10.10">
    <property type="entry name" value="Winged helix-like DNA-binding domain superfamily/Winged helix DNA-binding domain"/>
    <property type="match status" value="1"/>
</dbReference>
<keyword evidence="1" id="KW-0805">Transcription regulation</keyword>
<evidence type="ECO:0000256" key="1">
    <source>
        <dbReference type="ARBA" id="ARBA00023015"/>
    </source>
</evidence>
<dbReference type="PRINTS" id="PR00598">
    <property type="entry name" value="HTHMARR"/>
</dbReference>
<dbReference type="SMART" id="SM00347">
    <property type="entry name" value="HTH_MARR"/>
    <property type="match status" value="1"/>
</dbReference>